<keyword evidence="5" id="KW-0418">Kinase</keyword>
<keyword evidence="3" id="KW-0808">Transferase</keyword>
<dbReference type="EMBL" id="CP126215">
    <property type="protein sequence ID" value="WIA17481.1"/>
    <property type="molecule type" value="Genomic_DNA"/>
</dbReference>
<feature type="compositionally biased region" description="Basic and acidic residues" evidence="8">
    <location>
        <begin position="287"/>
        <end position="326"/>
    </location>
</feature>
<dbReference type="SUPFAM" id="SSF56112">
    <property type="entry name" value="Protein kinase-like (PK-like)"/>
    <property type="match status" value="1"/>
</dbReference>
<evidence type="ECO:0000313" key="11">
    <source>
        <dbReference type="Proteomes" id="UP001244341"/>
    </source>
</evidence>
<name>A0ABY8UAK9_TETOB</name>
<dbReference type="PROSITE" id="PS00108">
    <property type="entry name" value="PROTEIN_KINASE_ST"/>
    <property type="match status" value="1"/>
</dbReference>
<feature type="compositionally biased region" description="Low complexity" evidence="8">
    <location>
        <begin position="524"/>
        <end position="538"/>
    </location>
</feature>
<evidence type="ECO:0000256" key="7">
    <source>
        <dbReference type="ARBA" id="ARBA00023596"/>
    </source>
</evidence>
<accession>A0ABY8UAK9</accession>
<feature type="compositionally biased region" description="Basic and acidic residues" evidence="8">
    <location>
        <begin position="414"/>
        <end position="430"/>
    </location>
</feature>
<feature type="compositionally biased region" description="Basic and acidic residues" evidence="8">
    <location>
        <begin position="170"/>
        <end position="266"/>
    </location>
</feature>
<keyword evidence="2" id="KW-0723">Serine/threonine-protein kinase</keyword>
<evidence type="ECO:0000256" key="6">
    <source>
        <dbReference type="ARBA" id="ARBA00022840"/>
    </source>
</evidence>
<dbReference type="InterPro" id="IPR011009">
    <property type="entry name" value="Kinase-like_dom_sf"/>
</dbReference>
<dbReference type="InterPro" id="IPR000719">
    <property type="entry name" value="Prot_kinase_dom"/>
</dbReference>
<evidence type="ECO:0000256" key="2">
    <source>
        <dbReference type="ARBA" id="ARBA00022527"/>
    </source>
</evidence>
<feature type="region of interest" description="Disordered" evidence="8">
    <location>
        <begin position="1"/>
        <end position="550"/>
    </location>
</feature>
<dbReference type="InterPro" id="IPR008271">
    <property type="entry name" value="Ser/Thr_kinase_AS"/>
</dbReference>
<feature type="compositionally biased region" description="Acidic residues" evidence="8">
    <location>
        <begin position="65"/>
        <end position="78"/>
    </location>
</feature>
<feature type="compositionally biased region" description="Low complexity" evidence="8">
    <location>
        <begin position="433"/>
        <end position="490"/>
    </location>
</feature>
<feature type="domain" description="Protein kinase" evidence="9">
    <location>
        <begin position="664"/>
        <end position="1000"/>
    </location>
</feature>
<organism evidence="10 11">
    <name type="scientific">Tetradesmus obliquus</name>
    <name type="common">Green alga</name>
    <name type="synonym">Acutodesmus obliquus</name>
    <dbReference type="NCBI Taxonomy" id="3088"/>
    <lineage>
        <taxon>Eukaryota</taxon>
        <taxon>Viridiplantae</taxon>
        <taxon>Chlorophyta</taxon>
        <taxon>core chlorophytes</taxon>
        <taxon>Chlorophyceae</taxon>
        <taxon>CS clade</taxon>
        <taxon>Sphaeropleales</taxon>
        <taxon>Scenedesmaceae</taxon>
        <taxon>Tetradesmus</taxon>
    </lineage>
</organism>
<dbReference type="Proteomes" id="UP001244341">
    <property type="component" value="Chromosome 8b"/>
</dbReference>
<sequence>MFEDRYLPADDPEDYELNGEERKESSRHKHDSSSKHKKKSHHKERSASRERSHKRHKERKQPSPEEVEDGEVLEDGEIAEVAAEGVTAPAAAAAEPAAADEAAAPSAAADDAVAANGKHRSSEDDSAGHKEGKERPSSRPSSRRSNSSRERSRERPKDKEPAAAAAAGSSRERKSSRERSKDPRDKSRDRDRERSKDPRDKSRDRDRERSKDPREKDRDRDREKERRERSRERSSSRRARESDGQQQREREREPPSRSRQSSRERPAAAAAAAAGLDRYQRGSDSSRQYDRDRDRQYDRSRELQARDRDRDRERDSRYRSERDRQYDMSGRGGRNGSRRSSRSRSRGRRGQDYDRERDRDRQYKRGRDERDREDSKRRRRHSSDSEPELELDPTALLEGDALGLTAAQKEEEEQQRRLEESRRRRQEILAKHQQAAAGAAPTAAAAAAAAAAGEAGSQQQQEQQGDGIAAAVEQQQQPAATAAAAAAAAAAEDDGIATPEGERTSSEDSHNAPGSPVMDIWNQGAAAAGEVSSRAAAGAAGGPDEEQPTSQLPVHLVLPGTEPNMQSERLRVGQGAAAGKSADAPAAAAAATKSAEDAAAADAAEEGGDDMFAAEDDMFAAEGADGAGAALRKGPAVPAGLTDNYDDAEGYYNFQVGEVLDGRYEVFACKGKGVFSTVLRARDTQRQVNAATGQLLPGVGPGPLAPGAEHPEVAIKVIRSNETMSKAAALEQRILRLLAEKDPDNRKHVIRLLRTFEYRQHVCMVFENMDMNLRELTLKYGRNVGLNIQAVAIYAGQLLVALRHLQQCRVLHADIKPDNILVNARRSKVKVCDLGSAMLAGENERTPYLVSRFYRAPEVVLGLAYDFPMDMWSVGCVLYELFTGKILFPGRSNNEMLKLMMDVKGPFPKKMLKKGIFVEKHFEDDTSMSFALIEEDPVTKQPIRRVIPNPTIKHNFSQLLARAEGDRAQLAALADLLEKMLALDPEKRIQADAALRHPFVKPWLPKKKEKGAGAGH</sequence>
<dbReference type="Pfam" id="PF00069">
    <property type="entry name" value="Pkinase"/>
    <property type="match status" value="1"/>
</dbReference>
<evidence type="ECO:0000256" key="3">
    <source>
        <dbReference type="ARBA" id="ARBA00022679"/>
    </source>
</evidence>
<dbReference type="Gene3D" id="1.10.510.10">
    <property type="entry name" value="Transferase(Phosphotransferase) domain 1"/>
    <property type="match status" value="1"/>
</dbReference>
<feature type="compositionally biased region" description="Low complexity" evidence="8">
    <location>
        <begin position="79"/>
        <end position="115"/>
    </location>
</feature>
<feature type="compositionally biased region" description="Basic residues" evidence="8">
    <location>
        <begin position="336"/>
        <end position="348"/>
    </location>
</feature>
<evidence type="ECO:0000259" key="9">
    <source>
        <dbReference type="PROSITE" id="PS50011"/>
    </source>
</evidence>
<dbReference type="InterPro" id="IPR050494">
    <property type="entry name" value="Ser_Thr_dual-spec_kinase"/>
</dbReference>
<proteinExistence type="inferred from homology"/>
<evidence type="ECO:0000256" key="5">
    <source>
        <dbReference type="ARBA" id="ARBA00022777"/>
    </source>
</evidence>
<comment type="similarity">
    <text evidence="7">Belongs to the protein kinase superfamily. CMGC Ser/Thr protein kinase family.</text>
</comment>
<feature type="compositionally biased region" description="Basic and acidic residues" evidence="8">
    <location>
        <begin position="349"/>
        <end position="376"/>
    </location>
</feature>
<evidence type="ECO:0000256" key="4">
    <source>
        <dbReference type="ARBA" id="ARBA00022741"/>
    </source>
</evidence>
<dbReference type="InterPro" id="IPR044092">
    <property type="entry name" value="STKc_PRP4"/>
</dbReference>
<keyword evidence="4" id="KW-0547">Nucleotide-binding</keyword>
<dbReference type="PROSITE" id="PS50011">
    <property type="entry name" value="PROTEIN_KINASE_DOM"/>
    <property type="match status" value="1"/>
</dbReference>
<dbReference type="EC" id="2.7.11.1" evidence="1"/>
<dbReference type="SMART" id="SM00220">
    <property type="entry name" value="S_TKc"/>
    <property type="match status" value="1"/>
</dbReference>
<evidence type="ECO:0000313" key="10">
    <source>
        <dbReference type="EMBL" id="WIA17481.1"/>
    </source>
</evidence>
<reference evidence="10 11" key="1">
    <citation type="submission" date="2023-05" db="EMBL/GenBank/DDBJ databases">
        <title>A 100% complete, gapless, phased diploid assembly of the Scenedesmus obliquus UTEX 3031 genome.</title>
        <authorList>
            <person name="Biondi T.C."/>
            <person name="Hanschen E.R."/>
            <person name="Kwon T."/>
            <person name="Eng W."/>
            <person name="Kruse C.P.S."/>
            <person name="Koehler S.I."/>
            <person name="Kunde Y."/>
            <person name="Gleasner C.D."/>
            <person name="You Mak K.T."/>
            <person name="Polle J."/>
            <person name="Hovde B.T."/>
            <person name="Starkenburg S.R."/>
        </authorList>
    </citation>
    <scope>NUCLEOTIDE SEQUENCE [LARGE SCALE GENOMIC DNA]</scope>
    <source>
        <strain evidence="10 11">DOE0152z</strain>
    </source>
</reference>
<feature type="compositionally biased region" description="Basic and acidic residues" evidence="8">
    <location>
        <begin position="147"/>
        <end position="161"/>
    </location>
</feature>
<evidence type="ECO:0000256" key="8">
    <source>
        <dbReference type="SAM" id="MobiDB-lite"/>
    </source>
</evidence>
<keyword evidence="11" id="KW-1185">Reference proteome</keyword>
<feature type="compositionally biased region" description="Basic residues" evidence="8">
    <location>
        <begin position="25"/>
        <end position="44"/>
    </location>
</feature>
<feature type="compositionally biased region" description="Basic and acidic residues" evidence="8">
    <location>
        <begin position="500"/>
        <end position="510"/>
    </location>
</feature>
<feature type="compositionally biased region" description="Basic and acidic residues" evidence="8">
    <location>
        <begin position="120"/>
        <end position="137"/>
    </location>
</feature>
<dbReference type="PANTHER" id="PTHR24058">
    <property type="entry name" value="DUAL SPECIFICITY PROTEIN KINASE"/>
    <property type="match status" value="1"/>
</dbReference>
<evidence type="ECO:0000256" key="1">
    <source>
        <dbReference type="ARBA" id="ARBA00012513"/>
    </source>
</evidence>
<dbReference type="CDD" id="cd14135">
    <property type="entry name" value="STKc_PRP4"/>
    <property type="match status" value="1"/>
</dbReference>
<dbReference type="Gene3D" id="3.30.200.20">
    <property type="entry name" value="Phosphorylase Kinase, domain 1"/>
    <property type="match status" value="1"/>
</dbReference>
<dbReference type="PANTHER" id="PTHR24058:SF103">
    <property type="entry name" value="SERINE_THREONINE-PROTEIN KINASE PRP4 HOMOLOG"/>
    <property type="match status" value="1"/>
</dbReference>
<keyword evidence="6" id="KW-0067">ATP-binding</keyword>
<protein>
    <recommendedName>
        <fullName evidence="1">non-specific serine/threonine protein kinase</fullName>
        <ecNumber evidence="1">2.7.11.1</ecNumber>
    </recommendedName>
</protein>
<gene>
    <name evidence="10" type="ORF">OEZ85_014320</name>
</gene>